<keyword evidence="2" id="KW-1185">Reference proteome</keyword>
<reference evidence="1 2" key="1">
    <citation type="submission" date="2021-05" db="EMBL/GenBank/DDBJ databases">
        <title>Biocontrol using Exiguobacterium acetylicum SI17 against litchi downy blight caused by Peronophythora litchii.</title>
        <authorList>
            <person name="Zheng L."/>
        </authorList>
    </citation>
    <scope>NUCLEOTIDE SEQUENCE [LARGE SCALE GENOMIC DNA]</scope>
    <source>
        <strain evidence="1 2">SI17</strain>
    </source>
</reference>
<accession>A0ABX8GCU5</accession>
<evidence type="ECO:0000313" key="2">
    <source>
        <dbReference type="Proteomes" id="UP000679498"/>
    </source>
</evidence>
<proteinExistence type="predicted"/>
<gene>
    <name evidence="1" type="ORF">KKI46_07235</name>
</gene>
<organism evidence="1 2">
    <name type="scientific">Exiguobacterium acetylicum</name>
    <name type="common">Brevibacterium acetylicum</name>
    <dbReference type="NCBI Taxonomy" id="41170"/>
    <lineage>
        <taxon>Bacteria</taxon>
        <taxon>Bacillati</taxon>
        <taxon>Bacillota</taxon>
        <taxon>Bacilli</taxon>
        <taxon>Bacillales</taxon>
        <taxon>Bacillales Family XII. Incertae Sedis</taxon>
        <taxon>Exiguobacterium</taxon>
    </lineage>
</organism>
<dbReference type="Proteomes" id="UP000679498">
    <property type="component" value="Chromosome"/>
</dbReference>
<protein>
    <submittedName>
        <fullName evidence="1">Uncharacterized protein</fullName>
    </submittedName>
</protein>
<name>A0ABX8GCU5_EXIAC</name>
<dbReference type="RefSeq" id="WP_069940520.1">
    <property type="nucleotide sequence ID" value="NZ_CP075897.1"/>
</dbReference>
<dbReference type="GeneID" id="88811462"/>
<evidence type="ECO:0000313" key="1">
    <source>
        <dbReference type="EMBL" id="QWB31430.1"/>
    </source>
</evidence>
<dbReference type="EMBL" id="CP075897">
    <property type="protein sequence ID" value="QWB31430.1"/>
    <property type="molecule type" value="Genomic_DNA"/>
</dbReference>
<sequence>MESTEQLEQHVNQLRNTLHEFSVEEWRYLLEHGLNSLLSTREDAQQMISKLSIRTKKRATRWKLSSGVVYAIPLPRLGGYGYAEMRISQDENHETGKLESMDYIQYYNLRTERILSLHELDKKNPEPCIVIRTGHYGIKNREWFVLGRRHREEGTFSTPLLFDTLESNNEEYFITKGLWGEKIFVDEEEAKAVVNPYGSSGDIAAVYKYEERLKEINDNLK</sequence>